<sequence length="286" mass="33768">MIQKIKIATIDLYNNEPNEGMRCIRDIVKETSHYYSNQFPADSNQSIEIQYDVFDTRFKDEIPDLNYDIFISSGGPGSPFEGEGTKWERDYFDLLEKIWSFNQTNDEKKKYIFFICHSFQMMARFFQIGEVNQRFLKSFGVKQFSKTEDGQKDLILSELTNPLYAADIRQWQVVNPDYNHLKELGAKILSWEVPEEENKDNPALGAVRISNEIVGTQFHPEADPESMLYHFRQEERKDYIVNRYGEETYHEMIRWLEDPLKIKLTRKTVLPSFLKNAINELTEIKV</sequence>
<dbReference type="InterPro" id="IPR029062">
    <property type="entry name" value="Class_I_gatase-like"/>
</dbReference>
<dbReference type="InterPro" id="IPR017926">
    <property type="entry name" value="GATASE"/>
</dbReference>
<dbReference type="Gene3D" id="3.40.50.880">
    <property type="match status" value="1"/>
</dbReference>
<gene>
    <name evidence="2" type="ORF">ENS56_10045</name>
</gene>
<protein>
    <submittedName>
        <fullName evidence="2">GMP synthase</fullName>
    </submittedName>
</protein>
<name>A0A832DP60_9BACT</name>
<dbReference type="Pfam" id="PF00117">
    <property type="entry name" value="GATase"/>
    <property type="match status" value="1"/>
</dbReference>
<comment type="caution">
    <text evidence="2">The sequence shown here is derived from an EMBL/GenBank/DDBJ whole genome shotgun (WGS) entry which is preliminary data.</text>
</comment>
<evidence type="ECO:0000313" key="2">
    <source>
        <dbReference type="EMBL" id="HGT48367.1"/>
    </source>
</evidence>
<accession>A0A832DP60</accession>
<organism evidence="2">
    <name type="scientific">Ignavibacterium album</name>
    <dbReference type="NCBI Taxonomy" id="591197"/>
    <lineage>
        <taxon>Bacteria</taxon>
        <taxon>Pseudomonadati</taxon>
        <taxon>Ignavibacteriota</taxon>
        <taxon>Ignavibacteria</taxon>
        <taxon>Ignavibacteriales</taxon>
        <taxon>Ignavibacteriaceae</taxon>
        <taxon>Ignavibacterium</taxon>
    </lineage>
</organism>
<dbReference type="PROSITE" id="PS51273">
    <property type="entry name" value="GATASE_TYPE_1"/>
    <property type="match status" value="1"/>
</dbReference>
<proteinExistence type="predicted"/>
<evidence type="ECO:0000259" key="1">
    <source>
        <dbReference type="Pfam" id="PF00117"/>
    </source>
</evidence>
<dbReference type="EMBL" id="DSVI01000016">
    <property type="protein sequence ID" value="HGT48367.1"/>
    <property type="molecule type" value="Genomic_DNA"/>
</dbReference>
<dbReference type="SUPFAM" id="SSF52317">
    <property type="entry name" value="Class I glutamine amidotransferase-like"/>
    <property type="match status" value="1"/>
</dbReference>
<feature type="domain" description="Glutamine amidotransferase" evidence="1">
    <location>
        <begin position="47"/>
        <end position="225"/>
    </location>
</feature>
<dbReference type="CDD" id="cd01653">
    <property type="entry name" value="GATase1"/>
    <property type="match status" value="1"/>
</dbReference>
<reference evidence="2" key="1">
    <citation type="journal article" date="2020" name="mSystems">
        <title>Genome- and Community-Level Interaction Insights into Carbon Utilization and Element Cycling Functions of Hydrothermarchaeota in Hydrothermal Sediment.</title>
        <authorList>
            <person name="Zhou Z."/>
            <person name="Liu Y."/>
            <person name="Xu W."/>
            <person name="Pan J."/>
            <person name="Luo Z.H."/>
            <person name="Li M."/>
        </authorList>
    </citation>
    <scope>NUCLEOTIDE SEQUENCE [LARGE SCALE GENOMIC DNA]</scope>
    <source>
        <strain evidence="2">SpSt-500</strain>
    </source>
</reference>
<dbReference type="AlphaFoldDB" id="A0A832DP60"/>